<dbReference type="Proteomes" id="UP000242432">
    <property type="component" value="Unassembled WGS sequence"/>
</dbReference>
<dbReference type="RefSeq" id="WP_078928280.1">
    <property type="nucleotide sequence ID" value="NZ_FUXX01000008.1"/>
</dbReference>
<dbReference type="Gene3D" id="3.40.50.150">
    <property type="entry name" value="Vaccinia Virus protein VP39"/>
    <property type="match status" value="1"/>
</dbReference>
<dbReference type="GO" id="GO:0051536">
    <property type="term" value="F:iron-sulfur cluster binding"/>
    <property type="evidence" value="ECO:0007669"/>
    <property type="project" value="UniProtKB-KW"/>
</dbReference>
<keyword evidence="7" id="KW-1185">Reference proteome</keyword>
<evidence type="ECO:0000256" key="2">
    <source>
        <dbReference type="ARBA" id="ARBA00022679"/>
    </source>
</evidence>
<dbReference type="Pfam" id="PF05958">
    <property type="entry name" value="tRNA_U5-meth_tr"/>
    <property type="match status" value="1"/>
</dbReference>
<keyword evidence="3 5" id="KW-0949">S-adenosyl-L-methionine</keyword>
<keyword evidence="4" id="KW-0479">Metal-binding</keyword>
<dbReference type="PROSITE" id="PS51687">
    <property type="entry name" value="SAM_MT_RNA_M5U"/>
    <property type="match status" value="1"/>
</dbReference>
<dbReference type="Gene3D" id="2.40.50.1070">
    <property type="match status" value="1"/>
</dbReference>
<proteinExistence type="inferred from homology"/>
<comment type="caution">
    <text evidence="5">Lacks conserved residue(s) required for the propagation of feature annotation.</text>
</comment>
<keyword evidence="4" id="KW-0408">Iron</keyword>
<evidence type="ECO:0000313" key="7">
    <source>
        <dbReference type="Proteomes" id="UP000242432"/>
    </source>
</evidence>
<feature type="binding site" evidence="5">
    <location>
        <position position="338"/>
    </location>
    <ligand>
        <name>S-adenosyl-L-methionine</name>
        <dbReference type="ChEBI" id="CHEBI:59789"/>
    </ligand>
</feature>
<accession>A0A1T4V4C5</accession>
<dbReference type="GO" id="GO:0070041">
    <property type="term" value="F:rRNA (uridine-C5-)-methyltransferase activity"/>
    <property type="evidence" value="ECO:0007669"/>
    <property type="project" value="TreeGrafter"/>
</dbReference>
<dbReference type="EMBL" id="FUXX01000008">
    <property type="protein sequence ID" value="SKA59737.1"/>
    <property type="molecule type" value="Genomic_DNA"/>
</dbReference>
<keyword evidence="2 5" id="KW-0808">Transferase</keyword>
<dbReference type="AlphaFoldDB" id="A0A1T4V4C5"/>
<feature type="binding site" evidence="5">
    <location>
        <position position="288"/>
    </location>
    <ligand>
        <name>S-adenosyl-L-methionine</name>
        <dbReference type="ChEBI" id="CHEBI:59789"/>
    </ligand>
</feature>
<dbReference type="NCBIfam" id="TIGR00479">
    <property type="entry name" value="rumA"/>
    <property type="match status" value="1"/>
</dbReference>
<reference evidence="7" key="1">
    <citation type="submission" date="2017-02" db="EMBL/GenBank/DDBJ databases">
        <authorList>
            <person name="Varghese N."/>
            <person name="Submissions S."/>
        </authorList>
    </citation>
    <scope>NUCLEOTIDE SEQUENCE [LARGE SCALE GENOMIC DNA]</scope>
    <source>
        <strain evidence="7">DSM 3072</strain>
    </source>
</reference>
<dbReference type="CDD" id="cd02440">
    <property type="entry name" value="AdoMet_MTases"/>
    <property type="match status" value="1"/>
</dbReference>
<evidence type="ECO:0000256" key="5">
    <source>
        <dbReference type="PROSITE-ProRule" id="PRU01024"/>
    </source>
</evidence>
<feature type="active site" description="Nucleophile" evidence="5">
    <location>
        <position position="413"/>
    </location>
</feature>
<dbReference type="Gene3D" id="2.40.50.140">
    <property type="entry name" value="Nucleic acid-binding proteins"/>
    <property type="match status" value="1"/>
</dbReference>
<evidence type="ECO:0000256" key="4">
    <source>
        <dbReference type="ARBA" id="ARBA00023014"/>
    </source>
</evidence>
<gene>
    <name evidence="6" type="ORF">SAMN02745213_00733</name>
</gene>
<dbReference type="GO" id="GO:0070475">
    <property type="term" value="P:rRNA base methylation"/>
    <property type="evidence" value="ECO:0007669"/>
    <property type="project" value="TreeGrafter"/>
</dbReference>
<dbReference type="PANTHER" id="PTHR11061">
    <property type="entry name" value="RNA M5U METHYLTRANSFERASE"/>
    <property type="match status" value="1"/>
</dbReference>
<protein>
    <submittedName>
        <fullName evidence="6">23S rRNA (Uracil1939-C5)-methyltransferase</fullName>
    </submittedName>
</protein>
<dbReference type="STRING" id="83771.SAMN02910357_00506"/>
<evidence type="ECO:0000313" key="6">
    <source>
        <dbReference type="EMBL" id="SKA59737.1"/>
    </source>
</evidence>
<name>A0A1T4V4C5_9GAMM</name>
<evidence type="ECO:0000256" key="3">
    <source>
        <dbReference type="ARBA" id="ARBA00022691"/>
    </source>
</evidence>
<keyword evidence="4" id="KW-0411">Iron-sulfur</keyword>
<sequence>MSKKIIVYKNYESPCQIKIKEVNSFGQGIAVFEDCEVYVEGALEGEEILVEIGAPFANGSKRRPGKIISFIKKSPDRADDFNGLEHPSLYSYGNMTYEASLRKKKSDIVNAVRKAGLSPELVEDVQPCDISKPSRFKSIRHFAVNSGRIINGFYKSRSHDVIEIKESKFEPRWFSDFAIKLCEILSSLNVSVYDEKTGSGELRALFLRDTLEGRLCTLIVSSKVSDDIKEAYLNTAKQFDIDSVYINVNSDKGNRVLGDMTYLAGGAESVELPLCGYKFTAGPHTFLQVNYPVAQKLYETAVSWCGQEKSAVALDLCCGVGTMSLCLAPHFKEVYGLEIVEESIIAAKNNAKLNAVDNVFFDVADITKGLPSYLKDKNIRAIICDPARSGIGDKACLQLCKLKAPLKLAYIFCSLTALSRDLKILCSNGYKVEAVKGFDMFPFSSHVETVVLMSRVER</sequence>
<organism evidence="6 7">
    <name type="scientific">Succinivibrio dextrinosolvens DSM 3072</name>
    <dbReference type="NCBI Taxonomy" id="1123324"/>
    <lineage>
        <taxon>Bacteria</taxon>
        <taxon>Pseudomonadati</taxon>
        <taxon>Pseudomonadota</taxon>
        <taxon>Gammaproteobacteria</taxon>
        <taxon>Aeromonadales</taxon>
        <taxon>Succinivibrionaceae</taxon>
        <taxon>Succinivibrio</taxon>
    </lineage>
</organism>
<dbReference type="InterPro" id="IPR010280">
    <property type="entry name" value="U5_MeTrfase_fam"/>
</dbReference>
<dbReference type="SUPFAM" id="SSF53335">
    <property type="entry name" value="S-adenosyl-L-methionine-dependent methyltransferases"/>
    <property type="match status" value="1"/>
</dbReference>
<keyword evidence="1 5" id="KW-0489">Methyltransferase</keyword>
<feature type="binding site" evidence="5">
    <location>
        <position position="385"/>
    </location>
    <ligand>
        <name>S-adenosyl-L-methionine</name>
        <dbReference type="ChEBI" id="CHEBI:59789"/>
    </ligand>
</feature>
<dbReference type="PANTHER" id="PTHR11061:SF30">
    <property type="entry name" value="TRNA (URACIL(54)-C(5))-METHYLTRANSFERASE"/>
    <property type="match status" value="1"/>
</dbReference>
<dbReference type="InterPro" id="IPR029063">
    <property type="entry name" value="SAM-dependent_MTases_sf"/>
</dbReference>
<comment type="similarity">
    <text evidence="5">Belongs to the class I-like SAM-binding methyltransferase superfamily. RNA M5U methyltransferase family.</text>
</comment>
<evidence type="ECO:0000256" key="1">
    <source>
        <dbReference type="ARBA" id="ARBA00022603"/>
    </source>
</evidence>
<dbReference type="InterPro" id="IPR012340">
    <property type="entry name" value="NA-bd_OB-fold"/>
</dbReference>